<dbReference type="EMBL" id="GBXM01037355">
    <property type="protein sequence ID" value="JAH71222.1"/>
    <property type="molecule type" value="Transcribed_RNA"/>
</dbReference>
<proteinExistence type="predicted"/>
<organism evidence="1">
    <name type="scientific">Anguilla anguilla</name>
    <name type="common">European freshwater eel</name>
    <name type="synonym">Muraena anguilla</name>
    <dbReference type="NCBI Taxonomy" id="7936"/>
    <lineage>
        <taxon>Eukaryota</taxon>
        <taxon>Metazoa</taxon>
        <taxon>Chordata</taxon>
        <taxon>Craniata</taxon>
        <taxon>Vertebrata</taxon>
        <taxon>Euteleostomi</taxon>
        <taxon>Actinopterygii</taxon>
        <taxon>Neopterygii</taxon>
        <taxon>Teleostei</taxon>
        <taxon>Anguilliformes</taxon>
        <taxon>Anguillidae</taxon>
        <taxon>Anguilla</taxon>
    </lineage>
</organism>
<name>A0A0E9UZL1_ANGAN</name>
<accession>A0A0E9UZL1</accession>
<protein>
    <submittedName>
        <fullName evidence="1">Uncharacterized protein</fullName>
    </submittedName>
</protein>
<evidence type="ECO:0000313" key="1">
    <source>
        <dbReference type="EMBL" id="JAH71222.1"/>
    </source>
</evidence>
<sequence>MDAFPARIMLEYILTRSSCPAKTCRCVAFKAGYFPVSLSFSVLRSYSCLSRKSIFIFLT</sequence>
<reference evidence="1" key="1">
    <citation type="submission" date="2014-11" db="EMBL/GenBank/DDBJ databases">
        <authorList>
            <person name="Amaro Gonzalez C."/>
        </authorList>
    </citation>
    <scope>NUCLEOTIDE SEQUENCE</scope>
</reference>
<reference evidence="1" key="2">
    <citation type="journal article" date="2015" name="Fish Shellfish Immunol.">
        <title>Early steps in the European eel (Anguilla anguilla)-Vibrio vulnificus interaction in the gills: Role of the RtxA13 toxin.</title>
        <authorList>
            <person name="Callol A."/>
            <person name="Pajuelo D."/>
            <person name="Ebbesson L."/>
            <person name="Teles M."/>
            <person name="MacKenzie S."/>
            <person name="Amaro C."/>
        </authorList>
    </citation>
    <scope>NUCLEOTIDE SEQUENCE</scope>
</reference>
<dbReference type="AlphaFoldDB" id="A0A0E9UZL1"/>